<organism evidence="4 5">
    <name type="scientific">Streptomyces malaysiensis</name>
    <dbReference type="NCBI Taxonomy" id="92644"/>
    <lineage>
        <taxon>Bacteria</taxon>
        <taxon>Bacillati</taxon>
        <taxon>Actinomycetota</taxon>
        <taxon>Actinomycetes</taxon>
        <taxon>Kitasatosporales</taxon>
        <taxon>Streptomycetaceae</taxon>
        <taxon>Streptomyces</taxon>
        <taxon>Streptomyces violaceusniger group</taxon>
    </lineage>
</organism>
<evidence type="ECO:0000256" key="2">
    <source>
        <dbReference type="ARBA" id="ARBA00023002"/>
    </source>
</evidence>
<dbReference type="FunFam" id="3.40.50.720:FF:000173">
    <property type="entry name" value="3-oxoacyl-[acyl-carrier protein] reductase"/>
    <property type="match status" value="1"/>
</dbReference>
<feature type="domain" description="Ketoreductase" evidence="3">
    <location>
        <begin position="15"/>
        <end position="199"/>
    </location>
</feature>
<dbReference type="Proteomes" id="UP000236520">
    <property type="component" value="Unassembled WGS sequence"/>
</dbReference>
<dbReference type="PANTHER" id="PTHR42760">
    <property type="entry name" value="SHORT-CHAIN DEHYDROGENASES/REDUCTASES FAMILY MEMBER"/>
    <property type="match status" value="1"/>
</dbReference>
<evidence type="ECO:0000313" key="5">
    <source>
        <dbReference type="Proteomes" id="UP000236520"/>
    </source>
</evidence>
<name>A0A2J7YQK2_STRMQ</name>
<comment type="similarity">
    <text evidence="1">Belongs to the short-chain dehydrogenases/reductases (SDR) family.</text>
</comment>
<keyword evidence="2" id="KW-0560">Oxidoreductase</keyword>
<accession>A0A2J7YQK2</accession>
<dbReference type="InterPro" id="IPR036291">
    <property type="entry name" value="NAD(P)-bd_dom_sf"/>
</dbReference>
<dbReference type="AlphaFoldDB" id="A0A2J7YQK2"/>
<dbReference type="RefSeq" id="WP_102936110.1">
    <property type="nucleotide sequence ID" value="NZ_LJIW01000002.1"/>
</dbReference>
<dbReference type="SUPFAM" id="SSF51735">
    <property type="entry name" value="NAD(P)-binding Rossmann-fold domains"/>
    <property type="match status" value="1"/>
</dbReference>
<dbReference type="Gene3D" id="3.40.50.720">
    <property type="entry name" value="NAD(P)-binding Rossmann-like Domain"/>
    <property type="match status" value="1"/>
</dbReference>
<gene>
    <name evidence="4" type="ORF">SMF913_25773</name>
</gene>
<evidence type="ECO:0000313" key="4">
    <source>
        <dbReference type="EMBL" id="PNG90308.1"/>
    </source>
</evidence>
<dbReference type="PRINTS" id="PR00081">
    <property type="entry name" value="GDHRDH"/>
</dbReference>
<dbReference type="InterPro" id="IPR020904">
    <property type="entry name" value="Sc_DH/Rdtase_CS"/>
</dbReference>
<dbReference type="InterPro" id="IPR057326">
    <property type="entry name" value="KR_dom"/>
</dbReference>
<evidence type="ECO:0000259" key="3">
    <source>
        <dbReference type="SMART" id="SM00822"/>
    </source>
</evidence>
<dbReference type="GO" id="GO:0016616">
    <property type="term" value="F:oxidoreductase activity, acting on the CH-OH group of donors, NAD or NADP as acceptor"/>
    <property type="evidence" value="ECO:0007669"/>
    <property type="project" value="TreeGrafter"/>
</dbReference>
<protein>
    <recommendedName>
        <fullName evidence="3">Ketoreductase domain-containing protein</fullName>
    </recommendedName>
</protein>
<dbReference type="SMART" id="SM00822">
    <property type="entry name" value="PKS_KR"/>
    <property type="match status" value="1"/>
</dbReference>
<dbReference type="GO" id="GO:0030497">
    <property type="term" value="P:fatty acid elongation"/>
    <property type="evidence" value="ECO:0007669"/>
    <property type="project" value="TreeGrafter"/>
</dbReference>
<dbReference type="InterPro" id="IPR002347">
    <property type="entry name" value="SDR_fam"/>
</dbReference>
<dbReference type="PRINTS" id="PR00080">
    <property type="entry name" value="SDRFAMILY"/>
</dbReference>
<dbReference type="PROSITE" id="PS00061">
    <property type="entry name" value="ADH_SHORT"/>
    <property type="match status" value="1"/>
</dbReference>
<reference evidence="4 5" key="1">
    <citation type="submission" date="2015-09" db="EMBL/GenBank/DDBJ databases">
        <title>Genome sequence, genome mining and natural product profiling of a biocontrol bacterium Streptomyces malaysiensis F913.</title>
        <authorList>
            <person name="Xu Y."/>
            <person name="Wei J."/>
            <person name="Xie J."/>
            <person name="Li T."/>
            <person name="Zhou Z."/>
        </authorList>
    </citation>
    <scope>NUCLEOTIDE SEQUENCE [LARGE SCALE GENOMIC DNA]</scope>
    <source>
        <strain evidence="4 5">F913</strain>
    </source>
</reference>
<proteinExistence type="inferred from homology"/>
<dbReference type="Pfam" id="PF13561">
    <property type="entry name" value="adh_short_C2"/>
    <property type="match status" value="1"/>
</dbReference>
<sequence length="262" mass="27231">MTLPPPPAADFPRERTAIVTGAASPRGIGRATAARLAADGWSVAVLDLDEAACRDVAARIADEHGVACLGIGADIRDRDAVRAAVDRVNGELPQLVGLVNNAGVSSPVPFLEVSEAEWHRVIDVNLHGTFHITQAAAKIMAERRLGRIVNISSTSAERGGGVYGRAAYSASKAALLGLSRTLARELGPYGITANSVAPGSIDTDIMGGRLTDERKAVLLKDLPVGRIGTVRDVAAVVAFLLSEHAGYLTGVTYDVNGGSHIA</sequence>
<dbReference type="EMBL" id="LJIW01000002">
    <property type="protein sequence ID" value="PNG90308.1"/>
    <property type="molecule type" value="Genomic_DNA"/>
</dbReference>
<keyword evidence="5" id="KW-1185">Reference proteome</keyword>
<comment type="caution">
    <text evidence="4">The sequence shown here is derived from an EMBL/GenBank/DDBJ whole genome shotgun (WGS) entry which is preliminary data.</text>
</comment>
<evidence type="ECO:0000256" key="1">
    <source>
        <dbReference type="ARBA" id="ARBA00006484"/>
    </source>
</evidence>
<dbReference type="PANTHER" id="PTHR42760:SF40">
    <property type="entry name" value="3-OXOACYL-[ACYL-CARRIER-PROTEIN] REDUCTASE, CHLOROPLASTIC"/>
    <property type="match status" value="1"/>
</dbReference>